<name>A0A455UEH4_9GAMM</name>
<dbReference type="GO" id="GO:0003677">
    <property type="term" value="F:DNA binding"/>
    <property type="evidence" value="ECO:0007669"/>
    <property type="project" value="UniProtKB-KW"/>
</dbReference>
<evidence type="ECO:0000313" key="4">
    <source>
        <dbReference type="Proteomes" id="UP000320231"/>
    </source>
</evidence>
<dbReference type="PROSITE" id="PS50043">
    <property type="entry name" value="HTH_LUXR_2"/>
    <property type="match status" value="1"/>
</dbReference>
<dbReference type="PROSITE" id="PS00622">
    <property type="entry name" value="HTH_LUXR_1"/>
    <property type="match status" value="1"/>
</dbReference>
<dbReference type="InterPro" id="IPR000792">
    <property type="entry name" value="Tscrpt_reg_LuxR_C"/>
</dbReference>
<evidence type="ECO:0000256" key="1">
    <source>
        <dbReference type="ARBA" id="ARBA00023125"/>
    </source>
</evidence>
<gene>
    <name evidence="3" type="ORF">HSBAA_43370</name>
</gene>
<reference evidence="3 4" key="1">
    <citation type="journal article" date="2019" name="Microbiol. Resour. Announc.">
        <title>Complete Genome Sequence of Halomonas sulfidaeris Strain Esulfide1 Isolated from a Metal Sulfide Rock at a Depth of 2,200 Meters, Obtained Using Nanopore Sequencing.</title>
        <authorList>
            <person name="Saito M."/>
            <person name="Nishigata A."/>
            <person name="Galipon J."/>
            <person name="Arakawa K."/>
        </authorList>
    </citation>
    <scope>NUCLEOTIDE SEQUENCE [LARGE SCALE GENOMIC DNA]</scope>
    <source>
        <strain evidence="3 4">ATCC BAA-803</strain>
    </source>
</reference>
<dbReference type="EMBL" id="AP019514">
    <property type="protein sequence ID" value="BBI63031.1"/>
    <property type="molecule type" value="Genomic_DNA"/>
</dbReference>
<proteinExistence type="predicted"/>
<dbReference type="PRINTS" id="PR01490">
    <property type="entry name" value="RTXTOXIND"/>
</dbReference>
<dbReference type="PANTHER" id="PTHR43214:SF43">
    <property type="entry name" value="TWO-COMPONENT RESPONSE REGULATOR"/>
    <property type="match status" value="1"/>
</dbReference>
<dbReference type="CDD" id="cd06170">
    <property type="entry name" value="LuxR_C_like"/>
    <property type="match status" value="1"/>
</dbReference>
<accession>A0A455UEH4</accession>
<dbReference type="InterPro" id="IPR016032">
    <property type="entry name" value="Sig_transdc_resp-reg_C-effctor"/>
</dbReference>
<dbReference type="GO" id="GO:0006355">
    <property type="term" value="P:regulation of DNA-templated transcription"/>
    <property type="evidence" value="ECO:0007669"/>
    <property type="project" value="InterPro"/>
</dbReference>
<dbReference type="SMART" id="SM00421">
    <property type="entry name" value="HTH_LUXR"/>
    <property type="match status" value="1"/>
</dbReference>
<dbReference type="KEGG" id="hsr:HSBAA_43370"/>
<organism evidence="3 4">
    <name type="scientific">Vreelandella sulfidaeris</name>
    <dbReference type="NCBI Taxonomy" id="115553"/>
    <lineage>
        <taxon>Bacteria</taxon>
        <taxon>Pseudomonadati</taxon>
        <taxon>Pseudomonadota</taxon>
        <taxon>Gammaproteobacteria</taxon>
        <taxon>Oceanospirillales</taxon>
        <taxon>Halomonadaceae</taxon>
        <taxon>Vreelandella</taxon>
    </lineage>
</organism>
<dbReference type="PRINTS" id="PR00038">
    <property type="entry name" value="HTHLUXR"/>
</dbReference>
<evidence type="ECO:0000259" key="2">
    <source>
        <dbReference type="PROSITE" id="PS50043"/>
    </source>
</evidence>
<dbReference type="Proteomes" id="UP000320231">
    <property type="component" value="Chromosome"/>
</dbReference>
<dbReference type="InterPro" id="IPR039420">
    <property type="entry name" value="WalR-like"/>
</dbReference>
<dbReference type="PANTHER" id="PTHR43214">
    <property type="entry name" value="TWO-COMPONENT RESPONSE REGULATOR"/>
    <property type="match status" value="1"/>
</dbReference>
<keyword evidence="1" id="KW-0238">DNA-binding</keyword>
<dbReference type="SUPFAM" id="SSF46894">
    <property type="entry name" value="C-terminal effector domain of the bipartite response regulators"/>
    <property type="match status" value="1"/>
</dbReference>
<evidence type="ECO:0000313" key="3">
    <source>
        <dbReference type="EMBL" id="BBI63031.1"/>
    </source>
</evidence>
<sequence length="262" mass="28819">MRVRSLAEQNVADSLQVIPGMTAQVDIITGKRTVMQFLLKPILRAWRDSMGGTIMAHWFVTMDGSLKARWQKAFPEAQPSTPDSVDQHARSGDLVWIASSVASWVQLTQRLVPMGLTVVILSYAPNDKEALKSLDLGARGYVHTLASVNILKQVALVVTNQGVWVGQELLAKVIGGTFKALTQRAEDTTGVSSEHLTLLTERERGVALAVARGATNKEVARQLEITERTVKAHLSAIFRKLAVRDRLQLMLKLSSMKEPVSQ</sequence>
<dbReference type="Pfam" id="PF00196">
    <property type="entry name" value="GerE"/>
    <property type="match status" value="1"/>
</dbReference>
<feature type="domain" description="HTH luxR-type" evidence="2">
    <location>
        <begin position="192"/>
        <end position="257"/>
    </location>
</feature>
<dbReference type="AlphaFoldDB" id="A0A455UEH4"/>
<protein>
    <submittedName>
        <fullName evidence="3">Helix-turn-helix transcriptional regulator</fullName>
    </submittedName>
</protein>
<dbReference type="Gene3D" id="3.40.50.2300">
    <property type="match status" value="1"/>
</dbReference>